<keyword evidence="1" id="KW-0812">Transmembrane</keyword>
<protein>
    <submittedName>
        <fullName evidence="2">Uncharacterized protein</fullName>
    </submittedName>
</protein>
<sequence length="363" mass="40782">MLQQRLATARKVLALLTCLSYLLICADALLLPRFSSVIDRNEFLSIVIVSTGQLIPSSWFVEKQLQHDDSSSVIIPLRFLPVGGSWAIKILVANNDERDDKYYAVVDTGSPFLTVPSSLASVTERTTYPMTKEQYGQDISEMDWKKIPYVTILTNSSVIDTENLVVGMEETQQPNQEAGSAFAGLVNIDDNRPTFLEQLTRERISAFTISFARNYLQLSQRSLIDKRNPAAFPLVDLRPYGPDLYHYAVDSPRLVGARYRIDRMRVLRLINGGASQQARQQRCCPRRNFSLYSIPESTTFGIDKFGSILGVFILSTSMVSGRTKPSTYCCIGLYILDPVREFDCGHGISDSKDHSSSTRCFNR</sequence>
<keyword evidence="1" id="KW-1133">Transmembrane helix</keyword>
<comment type="caution">
    <text evidence="2">The sequence shown here is derived from an EMBL/GenBank/DDBJ whole genome shotgun (WGS) entry which is preliminary data.</text>
</comment>
<dbReference type="Proteomes" id="UP001295423">
    <property type="component" value="Unassembled WGS sequence"/>
</dbReference>
<proteinExistence type="predicted"/>
<reference evidence="2" key="1">
    <citation type="submission" date="2023-08" db="EMBL/GenBank/DDBJ databases">
        <authorList>
            <person name="Audoor S."/>
            <person name="Bilcke G."/>
        </authorList>
    </citation>
    <scope>NUCLEOTIDE SEQUENCE</scope>
</reference>
<evidence type="ECO:0000313" key="2">
    <source>
        <dbReference type="EMBL" id="CAJ1925916.1"/>
    </source>
</evidence>
<dbReference type="AlphaFoldDB" id="A0AAD2CCN4"/>
<evidence type="ECO:0000256" key="1">
    <source>
        <dbReference type="SAM" id="Phobius"/>
    </source>
</evidence>
<accession>A0AAD2CCN4</accession>
<feature type="transmembrane region" description="Helical" evidence="1">
    <location>
        <begin position="12"/>
        <end position="31"/>
    </location>
</feature>
<organism evidence="2 3">
    <name type="scientific">Cylindrotheca closterium</name>
    <dbReference type="NCBI Taxonomy" id="2856"/>
    <lineage>
        <taxon>Eukaryota</taxon>
        <taxon>Sar</taxon>
        <taxon>Stramenopiles</taxon>
        <taxon>Ochrophyta</taxon>
        <taxon>Bacillariophyta</taxon>
        <taxon>Bacillariophyceae</taxon>
        <taxon>Bacillariophycidae</taxon>
        <taxon>Bacillariales</taxon>
        <taxon>Bacillariaceae</taxon>
        <taxon>Cylindrotheca</taxon>
    </lineage>
</organism>
<gene>
    <name evidence="2" type="ORF">CYCCA115_LOCUS1177</name>
</gene>
<evidence type="ECO:0000313" key="3">
    <source>
        <dbReference type="Proteomes" id="UP001295423"/>
    </source>
</evidence>
<keyword evidence="3" id="KW-1185">Reference proteome</keyword>
<name>A0AAD2CCN4_9STRA</name>
<dbReference type="EMBL" id="CAKOGP040000002">
    <property type="protein sequence ID" value="CAJ1925916.1"/>
    <property type="molecule type" value="Genomic_DNA"/>
</dbReference>
<keyword evidence="1" id="KW-0472">Membrane</keyword>